<evidence type="ECO:0000259" key="2">
    <source>
        <dbReference type="PROSITE" id="PS51806"/>
    </source>
</evidence>
<protein>
    <submittedName>
        <fullName evidence="3">Transcription factor TGA2-like protein</fullName>
    </submittedName>
</protein>
<sequence>MERGFVACYENWMQNQKSELTDLLRVATMQGATEMQQRLIMEQCMQTYENYMERRRTLAREDGPTFFCPPWCTSFENSVLFMGGCRPSLMIRLIYTLTGCEMEAHLEEFLQGQRSLANVGLMNLTPHQLHQVNELHQRTLRAEDRLSSRQATQQEDIADKPLFPIVRERQQLTRTESASTFAAAAATESSSSSSSSPYISDSHMEFDARENGVVHAAMKTYADSMAKLVEEADALRLATAKKLVFEILSTKQAVELLIAGKQLHLSVHDWGKQRDLQNGRG</sequence>
<accession>A0A833VS86</accession>
<organism evidence="3 4">
    <name type="scientific">Carex littledalei</name>
    <dbReference type="NCBI Taxonomy" id="544730"/>
    <lineage>
        <taxon>Eukaryota</taxon>
        <taxon>Viridiplantae</taxon>
        <taxon>Streptophyta</taxon>
        <taxon>Embryophyta</taxon>
        <taxon>Tracheophyta</taxon>
        <taxon>Spermatophyta</taxon>
        <taxon>Magnoliopsida</taxon>
        <taxon>Liliopsida</taxon>
        <taxon>Poales</taxon>
        <taxon>Cyperaceae</taxon>
        <taxon>Cyperoideae</taxon>
        <taxon>Cariceae</taxon>
        <taxon>Carex</taxon>
        <taxon>Carex subgen. Euthyceras</taxon>
    </lineage>
</organism>
<feature type="region of interest" description="Disordered" evidence="1">
    <location>
        <begin position="177"/>
        <end position="198"/>
    </location>
</feature>
<dbReference type="Pfam" id="PF14144">
    <property type="entry name" value="DOG1"/>
    <property type="match status" value="1"/>
</dbReference>
<dbReference type="AlphaFoldDB" id="A0A833VS86"/>
<proteinExistence type="predicted"/>
<evidence type="ECO:0000313" key="4">
    <source>
        <dbReference type="Proteomes" id="UP000623129"/>
    </source>
</evidence>
<gene>
    <name evidence="3" type="ORF">FCM35_KLT15596</name>
</gene>
<reference evidence="3" key="1">
    <citation type="submission" date="2020-01" db="EMBL/GenBank/DDBJ databases">
        <title>Genome sequence of Kobresia littledalei, the first chromosome-level genome in the family Cyperaceae.</title>
        <authorList>
            <person name="Qu G."/>
        </authorList>
    </citation>
    <scope>NUCLEOTIDE SEQUENCE</scope>
    <source>
        <strain evidence="3">C.B.Clarke</strain>
        <tissue evidence="3">Leaf</tissue>
    </source>
</reference>
<dbReference type="PANTHER" id="PTHR46354:SF7">
    <property type="entry name" value="PROTEIN DOG1-LIKE 1"/>
    <property type="match status" value="1"/>
</dbReference>
<dbReference type="Proteomes" id="UP000623129">
    <property type="component" value="Unassembled WGS sequence"/>
</dbReference>
<dbReference type="PANTHER" id="PTHR46354">
    <property type="entry name" value="DOG1 DOMAIN-CONTAINING PROTEIN"/>
    <property type="match status" value="1"/>
</dbReference>
<dbReference type="GO" id="GO:0043565">
    <property type="term" value="F:sequence-specific DNA binding"/>
    <property type="evidence" value="ECO:0007669"/>
    <property type="project" value="InterPro"/>
</dbReference>
<dbReference type="OrthoDB" id="1897224at2759"/>
<keyword evidence="4" id="KW-1185">Reference proteome</keyword>
<dbReference type="GO" id="GO:0006351">
    <property type="term" value="P:DNA-templated transcription"/>
    <property type="evidence" value="ECO:0007669"/>
    <property type="project" value="InterPro"/>
</dbReference>
<evidence type="ECO:0000256" key="1">
    <source>
        <dbReference type="SAM" id="MobiDB-lite"/>
    </source>
</evidence>
<feature type="compositionally biased region" description="Low complexity" evidence="1">
    <location>
        <begin position="177"/>
        <end position="196"/>
    </location>
</feature>
<dbReference type="InterPro" id="IPR025422">
    <property type="entry name" value="TGA_domain"/>
</dbReference>
<comment type="caution">
    <text evidence="3">The sequence shown here is derived from an EMBL/GenBank/DDBJ whole genome shotgun (WGS) entry which is preliminary data.</text>
</comment>
<evidence type="ECO:0000313" key="3">
    <source>
        <dbReference type="EMBL" id="KAF3339825.1"/>
    </source>
</evidence>
<dbReference type="EMBL" id="SWLB01000003">
    <property type="protein sequence ID" value="KAF3339825.1"/>
    <property type="molecule type" value="Genomic_DNA"/>
</dbReference>
<dbReference type="PROSITE" id="PS51806">
    <property type="entry name" value="DOG1"/>
    <property type="match status" value="1"/>
</dbReference>
<name>A0A833VS86_9POAL</name>
<dbReference type="InterPro" id="IPR051886">
    <property type="entry name" value="Seed_Dev/Stress_Resp_Reg"/>
</dbReference>
<feature type="domain" description="DOG1" evidence="2">
    <location>
        <begin position="2"/>
        <end position="277"/>
    </location>
</feature>